<dbReference type="InterPro" id="IPR036465">
    <property type="entry name" value="vWFA_dom_sf"/>
</dbReference>
<organism evidence="15 16">
    <name type="scientific">Hanseniaspora uvarum</name>
    <name type="common">Yeast</name>
    <name type="synonym">Kloeckera apiculata</name>
    <dbReference type="NCBI Taxonomy" id="29833"/>
    <lineage>
        <taxon>Eukaryota</taxon>
        <taxon>Fungi</taxon>
        <taxon>Dikarya</taxon>
        <taxon>Ascomycota</taxon>
        <taxon>Saccharomycotina</taxon>
        <taxon>Saccharomycetes</taxon>
        <taxon>Saccharomycodales</taxon>
        <taxon>Saccharomycodaceae</taxon>
        <taxon>Hanseniaspora</taxon>
    </lineage>
</organism>
<keyword evidence="11 14" id="KW-0234">DNA repair</keyword>
<evidence type="ECO:0000256" key="8">
    <source>
        <dbReference type="ARBA" id="ARBA00022833"/>
    </source>
</evidence>
<evidence type="ECO:0000256" key="3">
    <source>
        <dbReference type="ARBA" id="ARBA00005273"/>
    </source>
</evidence>
<keyword evidence="7 14" id="KW-0863">Zinc-finger</keyword>
<comment type="caution">
    <text evidence="15">The sequence shown here is derived from an EMBL/GenBank/DDBJ whole genome shotgun (WGS) entry which is preliminary data.</text>
</comment>
<dbReference type="Proteomes" id="UP000095358">
    <property type="component" value="Unassembled WGS sequence"/>
</dbReference>
<protein>
    <recommendedName>
        <fullName evidence="4 14">General transcription and DNA repair factor IIH subunit TFB4</fullName>
        <shortName evidence="14">TFIIH subunit TFB4</shortName>
    </recommendedName>
    <alternativeName>
        <fullName evidence="13 14">RNA polymerase II transcription factor B subunit 4</fullName>
    </alternativeName>
</protein>
<keyword evidence="10 14" id="KW-0804">Transcription</keyword>
<evidence type="ECO:0000313" key="16">
    <source>
        <dbReference type="Proteomes" id="UP000095358"/>
    </source>
</evidence>
<dbReference type="AlphaFoldDB" id="A0A1E5RCY4"/>
<dbReference type="OrthoDB" id="17307at2759"/>
<keyword evidence="16" id="KW-1185">Reference proteome</keyword>
<proteinExistence type="inferred from homology"/>
<dbReference type="VEuPathDB" id="FungiDB:AWRI3580_g3401"/>
<evidence type="ECO:0000256" key="4">
    <source>
        <dbReference type="ARBA" id="ARBA00021280"/>
    </source>
</evidence>
<dbReference type="GO" id="GO:0006355">
    <property type="term" value="P:regulation of DNA-templated transcription"/>
    <property type="evidence" value="ECO:0007669"/>
    <property type="project" value="InterPro"/>
</dbReference>
<dbReference type="STRING" id="29833.A0A1E5RCY4"/>
<dbReference type="GO" id="GO:0008270">
    <property type="term" value="F:zinc ion binding"/>
    <property type="evidence" value="ECO:0007669"/>
    <property type="project" value="UniProtKB-KW"/>
</dbReference>
<evidence type="ECO:0000256" key="6">
    <source>
        <dbReference type="ARBA" id="ARBA00022763"/>
    </source>
</evidence>
<evidence type="ECO:0000256" key="1">
    <source>
        <dbReference type="ARBA" id="ARBA00002817"/>
    </source>
</evidence>
<keyword evidence="12 14" id="KW-0539">Nucleus</keyword>
<evidence type="ECO:0000256" key="7">
    <source>
        <dbReference type="ARBA" id="ARBA00022771"/>
    </source>
</evidence>
<dbReference type="PANTHER" id="PTHR12831:SF0">
    <property type="entry name" value="GENERAL TRANSCRIPTION FACTOR IIH SUBUNIT 3"/>
    <property type="match status" value="1"/>
</dbReference>
<name>A0A1E5RCY4_HANUV</name>
<comment type="function">
    <text evidence="1 14">Component of the general transcription and DNA repair factor IIH (TFIIH) core complex, which is involved in general and transcription-coupled nucleotide excision repair (NER) of damaged DNA and, when complexed to TFIIK, in RNA transcription by RNA polymerase II. In NER, TFIIH acts by opening DNA around the lesion to allow the excision of the damaged oligonucleotide and its replacement by a new DNA fragment. In transcription, TFIIH has an essential role in transcription initiation. When the pre-initiation complex (PIC) has been established, TFIIH is required for promoter opening and promoter escape. Phosphorylation of the C-terminal tail (CTD) of the largest subunit of RNA polymerase II by the kinase module TFIIK controls the initiation of transcription.</text>
</comment>
<evidence type="ECO:0000256" key="12">
    <source>
        <dbReference type="ARBA" id="ARBA00023242"/>
    </source>
</evidence>
<dbReference type="PANTHER" id="PTHR12831">
    <property type="entry name" value="TRANSCRIPTION INITIATION FACTOR IIH TFIIH , POLYPEPTIDE 3-RELATED"/>
    <property type="match status" value="1"/>
</dbReference>
<keyword evidence="9 14" id="KW-0805">Transcription regulation</keyword>
<dbReference type="InterPro" id="IPR004600">
    <property type="entry name" value="TFIIH_Tfb4/GTF2H3"/>
</dbReference>
<comment type="subunit">
    <text evidence="14">Component of the 7-subunit TFIIH core complex composed of XPB/SSL2, XPD/RAD3, SSL1, TFB1, TFB2, TFB4 and TFB5, which is active in NER. The core complex associates with the 3-subunit CTD-kinase module TFIIK composed of CCL1, KIN28 and TFB3 to form the 10-subunit holoenzyme (holo-TFIIH) active in transcription.</text>
</comment>
<evidence type="ECO:0000256" key="2">
    <source>
        <dbReference type="ARBA" id="ARBA00004123"/>
    </source>
</evidence>
<evidence type="ECO:0000256" key="5">
    <source>
        <dbReference type="ARBA" id="ARBA00022723"/>
    </source>
</evidence>
<evidence type="ECO:0000256" key="14">
    <source>
        <dbReference type="RuleBase" id="RU368090"/>
    </source>
</evidence>
<evidence type="ECO:0000256" key="9">
    <source>
        <dbReference type="ARBA" id="ARBA00023015"/>
    </source>
</evidence>
<comment type="subcellular location">
    <subcellularLocation>
        <location evidence="2 14">Nucleus</location>
    </subcellularLocation>
</comment>
<sequence length="389" mass="43859">MDNIIDNRNIYSLNSDINTLNNDKLLLHDDNSSLLILIIDLQNFLLFETDISKILKNVIIFINAHLAYSSSNKVCCIVNDEKEGTQFLYPNEDDISEQKEYMNEDTYQEFKKIDESILNKLNEIIKNNKTSQLTKQRSNIAGSMSCGLTYIHRVLKESISLKARMLVVTGESMNSNIVQSHQYIPIMNCIFTSQKLKCPIDVLKINDSNLKNKEKLNSFLQQATDATNGIYLEINDVNGMIQYLTTIFYLNTIITSTSIDTNLKINNSLDNLDKDTEDADILVKSHDDILVKPSTTQVDFRTSCFLTGKIVAVGFVCNVCLVVISYIPGALKDCPCCGSTFDVKSLKKLKYWQMQQNSNKKKGFIKKVNKLANPPVNGSGSSAEKPIEL</sequence>
<evidence type="ECO:0000256" key="10">
    <source>
        <dbReference type="ARBA" id="ARBA00023163"/>
    </source>
</evidence>
<dbReference type="GO" id="GO:0006289">
    <property type="term" value="P:nucleotide-excision repair"/>
    <property type="evidence" value="ECO:0007669"/>
    <property type="project" value="UniProtKB-UniRule"/>
</dbReference>
<accession>A0A1E5RCY4</accession>
<comment type="similarity">
    <text evidence="3 14">Belongs to the TFB4 family.</text>
</comment>
<evidence type="ECO:0000313" key="15">
    <source>
        <dbReference type="EMBL" id="OEJ84757.1"/>
    </source>
</evidence>
<evidence type="ECO:0000256" key="13">
    <source>
        <dbReference type="ARBA" id="ARBA00033341"/>
    </source>
</evidence>
<keyword evidence="6 14" id="KW-0227">DNA damage</keyword>
<gene>
    <name evidence="15" type="ORF">AWRI3580_g3401</name>
</gene>
<dbReference type="Gene3D" id="3.40.50.410">
    <property type="entry name" value="von Willebrand factor, type A domain"/>
    <property type="match status" value="1"/>
</dbReference>
<keyword evidence="8 14" id="KW-0862">Zinc</keyword>
<dbReference type="Pfam" id="PF03850">
    <property type="entry name" value="Tfb4"/>
    <property type="match status" value="2"/>
</dbReference>
<reference evidence="16" key="1">
    <citation type="journal article" date="2016" name="Genome Announc.">
        <title>Genome sequences of three species of Hanseniaspora isolated from spontaneous wine fermentations.</title>
        <authorList>
            <person name="Sternes P.R."/>
            <person name="Lee D."/>
            <person name="Kutyna D.R."/>
            <person name="Borneman A.R."/>
        </authorList>
    </citation>
    <scope>NUCLEOTIDE SEQUENCE [LARGE SCALE GENOMIC DNA]</scope>
    <source>
        <strain evidence="16">AWRI3580</strain>
    </source>
</reference>
<dbReference type="EMBL" id="LPNN01000007">
    <property type="protein sequence ID" value="OEJ84757.1"/>
    <property type="molecule type" value="Genomic_DNA"/>
</dbReference>
<keyword evidence="5 14" id="KW-0479">Metal-binding</keyword>
<dbReference type="GO" id="GO:0005675">
    <property type="term" value="C:transcription factor TFIIH holo complex"/>
    <property type="evidence" value="ECO:0007669"/>
    <property type="project" value="UniProtKB-UniRule"/>
</dbReference>
<evidence type="ECO:0000256" key="11">
    <source>
        <dbReference type="ARBA" id="ARBA00023204"/>
    </source>
</evidence>
<dbReference type="GO" id="GO:0000439">
    <property type="term" value="C:transcription factor TFIIH core complex"/>
    <property type="evidence" value="ECO:0007669"/>
    <property type="project" value="UniProtKB-UniRule"/>
</dbReference>